<keyword evidence="3" id="KW-0560">Oxidoreductase</keyword>
<dbReference type="Proteomes" id="UP000806528">
    <property type="component" value="Unassembled WGS sequence"/>
</dbReference>
<dbReference type="InterPro" id="IPR017941">
    <property type="entry name" value="Rieske_2Fe-2S"/>
</dbReference>
<evidence type="ECO:0000256" key="7">
    <source>
        <dbReference type="SAM" id="MobiDB-lite"/>
    </source>
</evidence>
<dbReference type="SUPFAM" id="SSF50022">
    <property type="entry name" value="ISP domain"/>
    <property type="match status" value="1"/>
</dbReference>
<evidence type="ECO:0000313" key="10">
    <source>
        <dbReference type="Proteomes" id="UP000806528"/>
    </source>
</evidence>
<comment type="caution">
    <text evidence="9">The sequence shown here is derived from an EMBL/GenBank/DDBJ whole genome shotgun (WGS) entry which is preliminary data.</text>
</comment>
<accession>A0ABR9P6J5</accession>
<evidence type="ECO:0000256" key="4">
    <source>
        <dbReference type="ARBA" id="ARBA00023004"/>
    </source>
</evidence>
<evidence type="ECO:0000256" key="2">
    <source>
        <dbReference type="ARBA" id="ARBA00022723"/>
    </source>
</evidence>
<keyword evidence="2" id="KW-0479">Metal-binding</keyword>
<dbReference type="InterPro" id="IPR036922">
    <property type="entry name" value="Rieske_2Fe-2S_sf"/>
</dbReference>
<keyword evidence="10" id="KW-1185">Reference proteome</keyword>
<dbReference type="InterPro" id="IPR017881">
    <property type="entry name" value="NirD"/>
</dbReference>
<evidence type="ECO:0000256" key="1">
    <source>
        <dbReference type="ARBA" id="ARBA00022714"/>
    </source>
</evidence>
<dbReference type="Pfam" id="PF13806">
    <property type="entry name" value="Rieske_2"/>
    <property type="match status" value="1"/>
</dbReference>
<feature type="domain" description="Rieske" evidence="8">
    <location>
        <begin position="11"/>
        <end position="112"/>
    </location>
</feature>
<evidence type="ECO:0000256" key="3">
    <source>
        <dbReference type="ARBA" id="ARBA00023002"/>
    </source>
</evidence>
<dbReference type="PROSITE" id="PS51300">
    <property type="entry name" value="NIRD"/>
    <property type="match status" value="1"/>
</dbReference>
<dbReference type="PANTHER" id="PTHR40562:SF1">
    <property type="entry name" value="NITRITE REDUCTASE (NADH) SMALL SUBUNIT"/>
    <property type="match status" value="1"/>
</dbReference>
<keyword evidence="4" id="KW-0408">Iron</keyword>
<dbReference type="PANTHER" id="PTHR40562">
    <property type="match status" value="1"/>
</dbReference>
<evidence type="ECO:0000256" key="6">
    <source>
        <dbReference type="ARBA" id="ARBA00023063"/>
    </source>
</evidence>
<evidence type="ECO:0000313" key="9">
    <source>
        <dbReference type="EMBL" id="MBE2999471.1"/>
    </source>
</evidence>
<gene>
    <name evidence="9" type="primary">nirD</name>
    <name evidence="9" type="ORF">IDM40_12250</name>
</gene>
<name>A0ABR9P6J5_9ACTN</name>
<evidence type="ECO:0000259" key="8">
    <source>
        <dbReference type="PROSITE" id="PS51296"/>
    </source>
</evidence>
<sequence length="121" mass="13522">MTTTTTTHTWITACPSHHLHPEDPLAVLLPDHTQLVLVRTHTHHLHALDNIDPYTGAAVLARGIIGDHHGRPTLTSPLHKHTFDLATGHSLTDPTTRLNTHPVRTHNHHIQIHTRPEQDTP</sequence>
<keyword evidence="1" id="KW-0001">2Fe-2S</keyword>
<evidence type="ECO:0000256" key="5">
    <source>
        <dbReference type="ARBA" id="ARBA00023014"/>
    </source>
</evidence>
<feature type="region of interest" description="Disordered" evidence="7">
    <location>
        <begin position="98"/>
        <end position="121"/>
    </location>
</feature>
<dbReference type="RefSeq" id="WP_193122099.1">
    <property type="nucleotide sequence ID" value="NZ_JADBGI010000009.1"/>
</dbReference>
<dbReference type="EMBL" id="JADBGI010000009">
    <property type="protein sequence ID" value="MBE2999471.1"/>
    <property type="molecule type" value="Genomic_DNA"/>
</dbReference>
<keyword evidence="6" id="KW-0534">Nitrate assimilation</keyword>
<protein>
    <submittedName>
        <fullName evidence="9">Nitrite reductase small subunit NirD</fullName>
    </submittedName>
</protein>
<keyword evidence="5" id="KW-0411">Iron-sulfur</keyword>
<feature type="compositionally biased region" description="Basic residues" evidence="7">
    <location>
        <begin position="103"/>
        <end position="112"/>
    </location>
</feature>
<organism evidence="9 10">
    <name type="scientific">Nocardiopsis coralli</name>
    <dbReference type="NCBI Taxonomy" id="2772213"/>
    <lineage>
        <taxon>Bacteria</taxon>
        <taxon>Bacillati</taxon>
        <taxon>Actinomycetota</taxon>
        <taxon>Actinomycetes</taxon>
        <taxon>Streptosporangiales</taxon>
        <taxon>Nocardiopsidaceae</taxon>
        <taxon>Nocardiopsis</taxon>
    </lineage>
</organism>
<dbReference type="PROSITE" id="PS51296">
    <property type="entry name" value="RIESKE"/>
    <property type="match status" value="1"/>
</dbReference>
<dbReference type="InterPro" id="IPR012748">
    <property type="entry name" value="Rieske-like_NirD"/>
</dbReference>
<dbReference type="Gene3D" id="2.102.10.10">
    <property type="entry name" value="Rieske [2Fe-2S] iron-sulphur domain"/>
    <property type="match status" value="1"/>
</dbReference>
<reference evidence="9 10" key="1">
    <citation type="submission" date="2020-09" db="EMBL/GenBank/DDBJ databases">
        <title>Diversity and distribution of actinomycetes associated with coral in the coast of Hainan.</title>
        <authorList>
            <person name="Li F."/>
        </authorList>
    </citation>
    <scope>NUCLEOTIDE SEQUENCE [LARGE SCALE GENOMIC DNA]</scope>
    <source>
        <strain evidence="9 10">HNM0947</strain>
    </source>
</reference>
<dbReference type="NCBIfam" id="TIGR02378">
    <property type="entry name" value="nirD_assim_sml"/>
    <property type="match status" value="1"/>
</dbReference>
<proteinExistence type="predicted"/>